<name>A0A3R7MKD3_9STRA</name>
<reference evidence="2" key="3">
    <citation type="submission" date="2020-06" db="EMBL/GenBank/DDBJ databases">
        <authorList>
            <person name="Studholme D.J."/>
        </authorList>
    </citation>
    <scope>NUCLEOTIDE SEQUENCE</scope>
    <source>
        <strain evidence="2">NZFS 2646</strain>
        <strain evidence="3">NZFS 3630</strain>
    </source>
</reference>
<accession>A0A3R7MKD3</accession>
<dbReference type="Proteomes" id="UP000285883">
    <property type="component" value="Unassembled WGS sequence"/>
</dbReference>
<keyword evidence="6" id="KW-1185">Reference proteome</keyword>
<dbReference type="PANTHER" id="PTHR15678">
    <property type="entry name" value="ANTIGEN MLAA-22-RELATED"/>
    <property type="match status" value="1"/>
</dbReference>
<dbReference type="Proteomes" id="UP000785171">
    <property type="component" value="Unassembled WGS sequence"/>
</dbReference>
<evidence type="ECO:0000313" key="3">
    <source>
        <dbReference type="EMBL" id="KAG2532313.1"/>
    </source>
</evidence>
<dbReference type="PANTHER" id="PTHR15678:SF6">
    <property type="entry name" value="BRIDGE-LIKE LIPID TRANSFER PROTEIN FAMILY MEMBER 2"/>
    <property type="match status" value="1"/>
</dbReference>
<dbReference type="InterPro" id="IPR045167">
    <property type="entry name" value="Hobbit"/>
</dbReference>
<feature type="compositionally biased region" description="Basic and acidic residues" evidence="1">
    <location>
        <begin position="329"/>
        <end position="340"/>
    </location>
</feature>
<reference evidence="2" key="1">
    <citation type="journal article" date="2015" name="Genom Data">
        <title>Genome sequences of six Phytophthora species associated with forests in New Zealand.</title>
        <authorList>
            <person name="Studholme D.J."/>
            <person name="McDougal R.L."/>
            <person name="Sambles C."/>
            <person name="Hansen E."/>
            <person name="Hardy G."/>
            <person name="Grant M."/>
            <person name="Ganley R.J."/>
            <person name="Williams N.M."/>
        </authorList>
    </citation>
    <scope>NUCLEOTIDE SEQUENCE</scope>
    <source>
        <strain evidence="2">NZFS 2646</strain>
        <strain evidence="3">NZFS 3630</strain>
    </source>
</reference>
<dbReference type="Proteomes" id="UP000792063">
    <property type="component" value="Unassembled WGS sequence"/>
</dbReference>
<evidence type="ECO:0000256" key="1">
    <source>
        <dbReference type="SAM" id="MobiDB-lite"/>
    </source>
</evidence>
<dbReference type="EMBL" id="JPWV03000007">
    <property type="protein sequence ID" value="KAG2531976.1"/>
    <property type="molecule type" value="Genomic_DNA"/>
</dbReference>
<dbReference type="EMBL" id="JPWU03000012">
    <property type="protein sequence ID" value="KAG2532313.1"/>
    <property type="molecule type" value="Genomic_DNA"/>
</dbReference>
<evidence type="ECO:0000313" key="6">
    <source>
        <dbReference type="Proteomes" id="UP000285624"/>
    </source>
</evidence>
<evidence type="ECO:0000313" key="4">
    <source>
        <dbReference type="EMBL" id="RLN02118.1"/>
    </source>
</evidence>
<dbReference type="EMBL" id="MBDN02000040">
    <property type="protein sequence ID" value="RLN83118.1"/>
    <property type="molecule type" value="Genomic_DNA"/>
</dbReference>
<dbReference type="Proteomes" id="UP000285624">
    <property type="component" value="Unassembled WGS sequence"/>
</dbReference>
<evidence type="ECO:0000313" key="7">
    <source>
        <dbReference type="Proteomes" id="UP000285883"/>
    </source>
</evidence>
<proteinExistence type="predicted"/>
<gene>
    <name evidence="4" type="ORF">BBI17_002227</name>
    <name evidence="5" type="ORF">BBO99_00002402</name>
    <name evidence="2" type="ORF">JM16_000619</name>
    <name evidence="3" type="ORF">JM18_000671</name>
</gene>
<sequence length="359" mass="40024">MISTSTKKLHVLLEEELRNREIRTRGTSSRSNTAMSALKAISFKVVGMQWRLRLSPEISGADHEFVEIRIQGFTGCHTYYKNHVTKLTLNLQWLEVNNLHPGPSSAAFEDSMAVLKAKLLVDKRLESGLGNQKGMLMVRAESGPVVRVLGQKLRVLEVLEVSMFPEVSNMIVIQLAADFYDLIDKFFFANTSPGSASHNMNSEQVLFGRKGAPSPITGSSSVANQKGDITIPEESDSTEDDCELFYVKYVRVGNVRLRINCNGFFVNLSHFDLDLPPYVCQSKLCTTKKLLQKFESHLKWYITKESASSGLSQFKNKLLKWTPSSSSASDKKEKNKKQEEDTAAANAQVLFGPYSGAPT</sequence>
<evidence type="ECO:0000313" key="5">
    <source>
        <dbReference type="EMBL" id="RLN83118.1"/>
    </source>
</evidence>
<protein>
    <submittedName>
        <fullName evidence="4">Uncharacterized protein</fullName>
    </submittedName>
</protein>
<dbReference type="EMBL" id="MAYM02002258">
    <property type="protein sequence ID" value="RLN02118.1"/>
    <property type="molecule type" value="Genomic_DNA"/>
</dbReference>
<dbReference type="AlphaFoldDB" id="A0A3R7MKD3"/>
<organism evidence="4 7">
    <name type="scientific">Phytophthora kernoviae</name>
    <dbReference type="NCBI Taxonomy" id="325452"/>
    <lineage>
        <taxon>Eukaryota</taxon>
        <taxon>Sar</taxon>
        <taxon>Stramenopiles</taxon>
        <taxon>Oomycota</taxon>
        <taxon>Peronosporomycetes</taxon>
        <taxon>Peronosporales</taxon>
        <taxon>Peronosporaceae</taxon>
        <taxon>Phytophthora</taxon>
    </lineage>
</organism>
<evidence type="ECO:0000313" key="2">
    <source>
        <dbReference type="EMBL" id="KAG2531976.1"/>
    </source>
</evidence>
<reference evidence="6 7" key="2">
    <citation type="submission" date="2018-07" db="EMBL/GenBank/DDBJ databases">
        <title>Genome sequencing of oomycete isolates from Chile give support for New Zealand origin for Phytophthora kernoviae and make available the first Nothophytophthora sp. genome.</title>
        <authorList>
            <person name="Studholme D.J."/>
            <person name="Sanfuentes E."/>
            <person name="Panda P."/>
            <person name="Hill R."/>
            <person name="Sambles C."/>
            <person name="Grant M."/>
            <person name="Williams N.M."/>
            <person name="Mcdougal R.L."/>
        </authorList>
    </citation>
    <scope>NUCLEOTIDE SEQUENCE [LARGE SCALE GENOMIC DNA]</scope>
    <source>
        <strain evidence="4">Chile2</strain>
        <strain evidence="5">Chile4</strain>
    </source>
</reference>
<comment type="caution">
    <text evidence="4">The sequence shown here is derived from an EMBL/GenBank/DDBJ whole genome shotgun (WGS) entry which is preliminary data.</text>
</comment>
<feature type="region of interest" description="Disordered" evidence="1">
    <location>
        <begin position="322"/>
        <end position="344"/>
    </location>
</feature>